<dbReference type="EMBL" id="WSUT01000005">
    <property type="protein sequence ID" value="MWC44549.1"/>
    <property type="molecule type" value="Genomic_DNA"/>
</dbReference>
<evidence type="ECO:0000313" key="5">
    <source>
        <dbReference type="EMBL" id="SDF85102.1"/>
    </source>
</evidence>
<dbReference type="Gene3D" id="3.40.50.1000">
    <property type="entry name" value="HAD superfamily/HAD-like"/>
    <property type="match status" value="1"/>
</dbReference>
<dbReference type="PANTHER" id="PTHR43344:SF13">
    <property type="entry name" value="PHOSPHATASE RV3661-RELATED"/>
    <property type="match status" value="1"/>
</dbReference>
<organism evidence="5 6">
    <name type="scientific">Sphingomonas carotinifaciens</name>
    <dbReference type="NCBI Taxonomy" id="1166323"/>
    <lineage>
        <taxon>Bacteria</taxon>
        <taxon>Pseudomonadati</taxon>
        <taxon>Pseudomonadota</taxon>
        <taxon>Alphaproteobacteria</taxon>
        <taxon>Sphingomonadales</taxon>
        <taxon>Sphingomonadaceae</taxon>
        <taxon>Sphingomonas</taxon>
    </lineage>
</organism>
<dbReference type="InterPro" id="IPR006385">
    <property type="entry name" value="HAD_hydro_SerB1"/>
</dbReference>
<gene>
    <name evidence="4" type="ORF">GQR91_12930</name>
    <name evidence="5" type="ORF">SAMN05216557_106185</name>
</gene>
<accession>A0A1G7PFI3</accession>
<dbReference type="PANTHER" id="PTHR43344">
    <property type="entry name" value="PHOSPHOSERINE PHOSPHATASE"/>
    <property type="match status" value="1"/>
</dbReference>
<reference evidence="5 6" key="1">
    <citation type="submission" date="2016-10" db="EMBL/GenBank/DDBJ databases">
        <authorList>
            <person name="Varghese N."/>
            <person name="Submissions S."/>
        </authorList>
    </citation>
    <scope>NUCLEOTIDE SEQUENCE [LARGE SCALE GENOMIC DNA]</scope>
    <source>
        <strain evidence="5 6">S7-754</strain>
    </source>
</reference>
<dbReference type="AlphaFoldDB" id="A0A1G7PFI3"/>
<dbReference type="NCBIfam" id="TIGR01490">
    <property type="entry name" value="HAD-SF-IB-hyp1"/>
    <property type="match status" value="1"/>
</dbReference>
<sequence length="220" mass="24264">MQRIAIYDLDRTITRAPTWTPFLLHAARGSWRIAMAPVAAGAALLHALKLYDRDRLKPIMHRLMLGAALDEARSTALAEAFAAMTDDGNIRPGARERMAADRAVGYRIVIATAAHRFYAQAIASRLGVEDLIATEAMRDTTGRIVPSLSGANCYGPAKLAMIRDWLAAQGVKREEAHVRFYSDHASDAPTFAWADEPVVVSPGKRMTVLAVERGWPIERW</sequence>
<dbReference type="InterPro" id="IPR023214">
    <property type="entry name" value="HAD_sf"/>
</dbReference>
<keyword evidence="1" id="KW-0479">Metal-binding</keyword>
<keyword evidence="2 5" id="KW-0378">Hydrolase</keyword>
<dbReference type="Proteomes" id="UP000323502">
    <property type="component" value="Unassembled WGS sequence"/>
</dbReference>
<evidence type="ECO:0000313" key="4">
    <source>
        <dbReference type="EMBL" id="MWC44549.1"/>
    </source>
</evidence>
<keyword evidence="6" id="KW-1185">Reference proteome</keyword>
<evidence type="ECO:0000313" key="6">
    <source>
        <dbReference type="Proteomes" id="UP000323502"/>
    </source>
</evidence>
<name>A0A1G7PFI3_9SPHN</name>
<evidence type="ECO:0000256" key="2">
    <source>
        <dbReference type="ARBA" id="ARBA00022801"/>
    </source>
</evidence>
<proteinExistence type="predicted"/>
<dbReference type="NCBIfam" id="TIGR01488">
    <property type="entry name" value="HAD-SF-IB"/>
    <property type="match status" value="1"/>
</dbReference>
<keyword evidence="3" id="KW-0460">Magnesium</keyword>
<dbReference type="Proteomes" id="UP000436801">
    <property type="component" value="Unassembled WGS sequence"/>
</dbReference>
<dbReference type="RefSeq" id="WP_149682972.1">
    <property type="nucleotide sequence ID" value="NZ_FNBI01000006.1"/>
</dbReference>
<dbReference type="InterPro" id="IPR036412">
    <property type="entry name" value="HAD-like_sf"/>
</dbReference>
<dbReference type="Pfam" id="PF12710">
    <property type="entry name" value="HAD"/>
    <property type="match status" value="1"/>
</dbReference>
<dbReference type="InterPro" id="IPR050582">
    <property type="entry name" value="HAD-like_SerB"/>
</dbReference>
<dbReference type="SUPFAM" id="SSF56784">
    <property type="entry name" value="HAD-like"/>
    <property type="match status" value="1"/>
</dbReference>
<dbReference type="Gene3D" id="1.20.1440.100">
    <property type="entry name" value="SG protein - dephosphorylation function"/>
    <property type="match status" value="1"/>
</dbReference>
<dbReference type="EMBL" id="FNBI01000006">
    <property type="protein sequence ID" value="SDF85102.1"/>
    <property type="molecule type" value="Genomic_DNA"/>
</dbReference>
<evidence type="ECO:0000256" key="1">
    <source>
        <dbReference type="ARBA" id="ARBA00022723"/>
    </source>
</evidence>
<evidence type="ECO:0000256" key="3">
    <source>
        <dbReference type="ARBA" id="ARBA00022842"/>
    </source>
</evidence>
<dbReference type="GO" id="GO:0046872">
    <property type="term" value="F:metal ion binding"/>
    <property type="evidence" value="ECO:0007669"/>
    <property type="project" value="UniProtKB-KW"/>
</dbReference>
<evidence type="ECO:0000313" key="7">
    <source>
        <dbReference type="Proteomes" id="UP000436801"/>
    </source>
</evidence>
<protein>
    <submittedName>
        <fullName evidence="4">HAD-IB family hydrolase</fullName>
    </submittedName>
    <submittedName>
        <fullName evidence="5">HAD-superfamily subfamily IB hydrolase, TIGR01490</fullName>
    </submittedName>
</protein>
<dbReference type="GO" id="GO:0016787">
    <property type="term" value="F:hydrolase activity"/>
    <property type="evidence" value="ECO:0007669"/>
    <property type="project" value="UniProtKB-KW"/>
</dbReference>
<dbReference type="OrthoDB" id="7739434at2"/>
<reference evidence="4 7" key="2">
    <citation type="submission" date="2019-12" db="EMBL/GenBank/DDBJ databases">
        <authorList>
            <person name="Zheng J."/>
        </authorList>
    </citation>
    <scope>NUCLEOTIDE SEQUENCE [LARGE SCALE GENOMIC DNA]</scope>
    <source>
        <strain evidence="4 7">DSM 27347</strain>
    </source>
</reference>